<keyword evidence="5" id="KW-1185">Reference proteome</keyword>
<evidence type="ECO:0000256" key="3">
    <source>
        <dbReference type="SAM" id="Phobius"/>
    </source>
</evidence>
<feature type="coiled-coil region" evidence="1">
    <location>
        <begin position="233"/>
        <end position="281"/>
    </location>
</feature>
<organism evidence="4 5">
    <name type="scientific">Triticum urartu</name>
    <name type="common">Red wild einkorn</name>
    <name type="synonym">Crithodium urartu</name>
    <dbReference type="NCBI Taxonomy" id="4572"/>
    <lineage>
        <taxon>Eukaryota</taxon>
        <taxon>Viridiplantae</taxon>
        <taxon>Streptophyta</taxon>
        <taxon>Embryophyta</taxon>
        <taxon>Tracheophyta</taxon>
        <taxon>Spermatophyta</taxon>
        <taxon>Magnoliopsida</taxon>
        <taxon>Liliopsida</taxon>
        <taxon>Poales</taxon>
        <taxon>Poaceae</taxon>
        <taxon>BOP clade</taxon>
        <taxon>Pooideae</taxon>
        <taxon>Triticodae</taxon>
        <taxon>Triticeae</taxon>
        <taxon>Triticinae</taxon>
        <taxon>Triticum</taxon>
    </lineage>
</organism>
<evidence type="ECO:0000256" key="1">
    <source>
        <dbReference type="SAM" id="Coils"/>
    </source>
</evidence>
<keyword evidence="3" id="KW-0472">Membrane</keyword>
<evidence type="ECO:0000256" key="2">
    <source>
        <dbReference type="SAM" id="MobiDB-lite"/>
    </source>
</evidence>
<keyword evidence="3" id="KW-0812">Transmembrane</keyword>
<dbReference type="PANTHER" id="PTHR36001">
    <property type="entry name" value="CTAGE FAMILY PROTEIN-RELATED"/>
    <property type="match status" value="1"/>
</dbReference>
<proteinExistence type="predicted"/>
<reference evidence="5" key="1">
    <citation type="journal article" date="2013" name="Nature">
        <title>Draft genome of the wheat A-genome progenitor Triticum urartu.</title>
        <authorList>
            <person name="Ling H.Q."/>
            <person name="Zhao S."/>
            <person name="Liu D."/>
            <person name="Wang J."/>
            <person name="Sun H."/>
            <person name="Zhang C."/>
            <person name="Fan H."/>
            <person name="Li D."/>
            <person name="Dong L."/>
            <person name="Tao Y."/>
            <person name="Gao C."/>
            <person name="Wu H."/>
            <person name="Li Y."/>
            <person name="Cui Y."/>
            <person name="Guo X."/>
            <person name="Zheng S."/>
            <person name="Wang B."/>
            <person name="Yu K."/>
            <person name="Liang Q."/>
            <person name="Yang W."/>
            <person name="Lou X."/>
            <person name="Chen J."/>
            <person name="Feng M."/>
            <person name="Jian J."/>
            <person name="Zhang X."/>
            <person name="Luo G."/>
            <person name="Jiang Y."/>
            <person name="Liu J."/>
            <person name="Wang Z."/>
            <person name="Sha Y."/>
            <person name="Zhang B."/>
            <person name="Wu H."/>
            <person name="Tang D."/>
            <person name="Shen Q."/>
            <person name="Xue P."/>
            <person name="Zou S."/>
            <person name="Wang X."/>
            <person name="Liu X."/>
            <person name="Wang F."/>
            <person name="Yang Y."/>
            <person name="An X."/>
            <person name="Dong Z."/>
            <person name="Zhang K."/>
            <person name="Zhang X."/>
            <person name="Luo M.C."/>
            <person name="Dvorak J."/>
            <person name="Tong Y."/>
            <person name="Wang J."/>
            <person name="Yang H."/>
            <person name="Li Z."/>
            <person name="Wang D."/>
            <person name="Zhang A."/>
            <person name="Wang J."/>
        </authorList>
    </citation>
    <scope>NUCLEOTIDE SEQUENCE</scope>
    <source>
        <strain evidence="5">cv. G1812</strain>
    </source>
</reference>
<evidence type="ECO:0000313" key="5">
    <source>
        <dbReference type="Proteomes" id="UP000015106"/>
    </source>
</evidence>
<keyword evidence="1" id="KW-0175">Coiled coil</keyword>
<feature type="coiled-coil region" evidence="1">
    <location>
        <begin position="105"/>
        <end position="192"/>
    </location>
</feature>
<dbReference type="EnsemblPlants" id="TuG1812G0700002086.01.T01">
    <property type="protein sequence ID" value="TuG1812G0700002086.01.T01"/>
    <property type="gene ID" value="TuG1812G0700002086.01"/>
</dbReference>
<dbReference type="AlphaFoldDB" id="A0A8R7V0R3"/>
<reference evidence="4" key="2">
    <citation type="submission" date="2018-03" db="EMBL/GenBank/DDBJ databases">
        <title>The Triticum urartu genome reveals the dynamic nature of wheat genome evolution.</title>
        <authorList>
            <person name="Ling H."/>
            <person name="Ma B."/>
            <person name="Shi X."/>
            <person name="Liu H."/>
            <person name="Dong L."/>
            <person name="Sun H."/>
            <person name="Cao Y."/>
            <person name="Gao Q."/>
            <person name="Zheng S."/>
            <person name="Li Y."/>
            <person name="Yu Y."/>
            <person name="Du H."/>
            <person name="Qi M."/>
            <person name="Li Y."/>
            <person name="Yu H."/>
            <person name="Cui Y."/>
            <person name="Wang N."/>
            <person name="Chen C."/>
            <person name="Wu H."/>
            <person name="Zhao Y."/>
            <person name="Zhang J."/>
            <person name="Li Y."/>
            <person name="Zhou W."/>
            <person name="Zhang B."/>
            <person name="Hu W."/>
            <person name="Eijk M."/>
            <person name="Tang J."/>
            <person name="Witsenboer H."/>
            <person name="Zhao S."/>
            <person name="Li Z."/>
            <person name="Zhang A."/>
            <person name="Wang D."/>
            <person name="Liang C."/>
        </authorList>
    </citation>
    <scope>NUCLEOTIDE SEQUENCE [LARGE SCALE GENOMIC DNA]</scope>
    <source>
        <strain evidence="4">cv. G1812</strain>
    </source>
</reference>
<feature type="region of interest" description="Disordered" evidence="2">
    <location>
        <begin position="38"/>
        <end position="61"/>
    </location>
</feature>
<evidence type="ECO:0000313" key="4">
    <source>
        <dbReference type="EnsemblPlants" id="TuG1812G0700002086.01.T01"/>
    </source>
</evidence>
<accession>A0A8R7V0R3</accession>
<dbReference type="PANTHER" id="PTHR36001:SF2">
    <property type="entry name" value="CTAGE FAMILY PROTEIN-RELATED"/>
    <property type="match status" value="1"/>
</dbReference>
<dbReference type="InterPro" id="IPR053327">
    <property type="entry name" value="KIP"/>
</dbReference>
<dbReference type="Gramene" id="TuG1812G0700002086.01.T01">
    <property type="protein sequence ID" value="TuG1812G0700002086.01.T01"/>
    <property type="gene ID" value="TuG1812G0700002086.01"/>
</dbReference>
<keyword evidence="3" id="KW-1133">Transmembrane helix</keyword>
<reference evidence="4" key="3">
    <citation type="submission" date="2022-06" db="UniProtKB">
        <authorList>
            <consortium name="EnsemblPlants"/>
        </authorList>
    </citation>
    <scope>IDENTIFICATION</scope>
</reference>
<sequence>MCNVTSHVAPTVGSLISSSCPTRPVASSIPAPLKTLSSSRTFQKNVPQSSPSPPLLPMAASASAAGGEPQKQFLSIIRDFAAEKSHGERTVSGLKRRLDDVVSASDAATAELEAAKRAREAAETELRGSEVQASIADASIQALEATISRLQEEIAKLGSELEALKSTEDIEREEFLRQMLEMNARIRQFQQKASAELAERCSGPPSADGKQGKSAEGQNVSDMNETMDSEGMLTDSVDQMNKMNAEVHVLEEEYQKDLLELEKLRHELADVRAKRALMEAVMKETKKLQELGGYPFHLSKNHFVCATIIYMYICSCRFFIRVCLRKLSLTRRKRVSELENVHHSLAEELQKRYICPGCGTNNMAPEEEAAPAAAVAN</sequence>
<feature type="region of interest" description="Disordered" evidence="2">
    <location>
        <begin position="195"/>
        <end position="226"/>
    </location>
</feature>
<feature type="compositionally biased region" description="Polar residues" evidence="2">
    <location>
        <begin position="216"/>
        <end position="226"/>
    </location>
</feature>
<protein>
    <submittedName>
        <fullName evidence="4">Uncharacterized protein</fullName>
    </submittedName>
</protein>
<name>A0A8R7V0R3_TRIUA</name>
<dbReference type="Proteomes" id="UP000015106">
    <property type="component" value="Chromosome 7"/>
</dbReference>
<feature type="transmembrane region" description="Helical" evidence="3">
    <location>
        <begin position="307"/>
        <end position="324"/>
    </location>
</feature>